<dbReference type="Proteomes" id="UP000887568">
    <property type="component" value="Unplaced"/>
</dbReference>
<dbReference type="RefSeq" id="XP_038067907.1">
    <property type="nucleotide sequence ID" value="XM_038211979.1"/>
</dbReference>
<dbReference type="OrthoDB" id="432970at2759"/>
<evidence type="ECO:0000313" key="2">
    <source>
        <dbReference type="EnsemblMetazoa" id="XP_038067907.1"/>
    </source>
</evidence>
<dbReference type="RefSeq" id="XP_038067905.1">
    <property type="nucleotide sequence ID" value="XM_038211977.1"/>
</dbReference>
<evidence type="ECO:0000313" key="3">
    <source>
        <dbReference type="Proteomes" id="UP000887568"/>
    </source>
</evidence>
<protein>
    <recommendedName>
        <fullName evidence="1">DUF8117 domain-containing protein</fullName>
    </recommendedName>
</protein>
<dbReference type="AlphaFoldDB" id="A0A914AVX2"/>
<dbReference type="EnsemblMetazoa" id="XM_038211977.1">
    <property type="protein sequence ID" value="XP_038067905.1"/>
    <property type="gene ID" value="LOC119737542"/>
</dbReference>
<dbReference type="InterPro" id="IPR058430">
    <property type="entry name" value="DUF8117"/>
</dbReference>
<sequence length="512" mass="60799">MRQIVINHKDYVLFGDELCTDSYVFFNKHKSAFERMMEDQGQLFWRRYLVSFKAHCIDNSLIAHPKQKGTSYRYVVLDGFNYLDMQILNYTKPATRTKAFIEDMAIIGNYQHLLNTIDTKKRAQDPFCKAECREVYRKVFAEEGVGPFARVKAWVFCPIYLRLAASLSVLLRKWMEASETEDQHSYWVSPPCDMFLRYEFSDEAFKLLASEVDPDIRSVSRQKISRLEMEKYGEDFIDQYLPCLQLESKNELLSNAERRRGYRIQTLEKPGCYSLDFVARPLNKSQSISSQEYGIARINVVRHQHRVPANSYMRWKPKDENDEHVEEDVRTVIDLLTNEERKRFYCGIVAEKERRQQTDNPPPESPLAEYIKEYSPAISAIKKAQPMKLKKPYVYKRCSMCHKIEDEKRTFKFCKICHDRNADHCRSYCGRKCQVDDWDRHRNEHKEIERIQRVIEDDFPEDWALEFDRFTVGHFRVREADPMVEAMKKQMERQIIEEETKAKLEALECLSD</sequence>
<feature type="domain" description="DUF8117" evidence="1">
    <location>
        <begin position="42"/>
        <end position="176"/>
    </location>
</feature>
<organism evidence="2 3">
    <name type="scientific">Patiria miniata</name>
    <name type="common">Bat star</name>
    <name type="synonym">Asterina miniata</name>
    <dbReference type="NCBI Taxonomy" id="46514"/>
    <lineage>
        <taxon>Eukaryota</taxon>
        <taxon>Metazoa</taxon>
        <taxon>Echinodermata</taxon>
        <taxon>Eleutherozoa</taxon>
        <taxon>Asterozoa</taxon>
        <taxon>Asteroidea</taxon>
        <taxon>Valvatacea</taxon>
        <taxon>Valvatida</taxon>
        <taxon>Asterinidae</taxon>
        <taxon>Patiria</taxon>
    </lineage>
</organism>
<dbReference type="OMA" id="RHACANC"/>
<name>A0A914AVX2_PATMI</name>
<keyword evidence="3" id="KW-1185">Reference proteome</keyword>
<dbReference type="GeneID" id="119737542"/>
<evidence type="ECO:0000259" key="1">
    <source>
        <dbReference type="Pfam" id="PF26431"/>
    </source>
</evidence>
<accession>A0A914AVX2</accession>
<proteinExistence type="predicted"/>
<dbReference type="EnsemblMetazoa" id="XM_038211979.1">
    <property type="protein sequence ID" value="XP_038067907.1"/>
    <property type="gene ID" value="LOC119737542"/>
</dbReference>
<reference evidence="2" key="1">
    <citation type="submission" date="2022-11" db="UniProtKB">
        <authorList>
            <consortium name="EnsemblMetazoa"/>
        </authorList>
    </citation>
    <scope>IDENTIFICATION</scope>
</reference>
<dbReference type="Pfam" id="PF26431">
    <property type="entry name" value="DUF8117"/>
    <property type="match status" value="1"/>
</dbReference>